<dbReference type="AlphaFoldDB" id="A0A1G7B628"/>
<dbReference type="InterPro" id="IPR039426">
    <property type="entry name" value="TonB-dep_rcpt-like"/>
</dbReference>
<name>A0A1G7B628_NIADE</name>
<dbReference type="SUPFAM" id="SSF49464">
    <property type="entry name" value="Carboxypeptidase regulatory domain-like"/>
    <property type="match status" value="1"/>
</dbReference>
<evidence type="ECO:0000256" key="7">
    <source>
        <dbReference type="PROSITE-ProRule" id="PRU01360"/>
    </source>
</evidence>
<dbReference type="InterPro" id="IPR008969">
    <property type="entry name" value="CarboxyPept-like_regulatory"/>
</dbReference>
<feature type="domain" description="TonB-dependent receptor plug" evidence="9">
    <location>
        <begin position="139"/>
        <end position="265"/>
    </location>
</feature>
<dbReference type="InterPro" id="IPR037066">
    <property type="entry name" value="Plug_dom_sf"/>
</dbReference>
<reference evidence="11" key="1">
    <citation type="submission" date="2016-10" db="EMBL/GenBank/DDBJ databases">
        <authorList>
            <person name="Varghese N."/>
            <person name="Submissions S."/>
        </authorList>
    </citation>
    <scope>NUCLEOTIDE SEQUENCE [LARGE SCALE GENOMIC DNA]</scope>
    <source>
        <strain evidence="11">DSM 25811 / CCM 8410 / LMG 26954 / E90</strain>
    </source>
</reference>
<protein>
    <submittedName>
        <fullName evidence="10">TonB-linked outer membrane protein, SusC/RagA family</fullName>
    </submittedName>
</protein>
<dbReference type="Proteomes" id="UP000198757">
    <property type="component" value="Unassembled WGS sequence"/>
</dbReference>
<dbReference type="STRING" id="1285928.SAMN04487894_1279"/>
<accession>A0A1G7B628</accession>
<feature type="region of interest" description="Disordered" evidence="8">
    <location>
        <begin position="569"/>
        <end position="595"/>
    </location>
</feature>
<dbReference type="InterPro" id="IPR012910">
    <property type="entry name" value="Plug_dom"/>
</dbReference>
<evidence type="ECO:0000256" key="3">
    <source>
        <dbReference type="ARBA" id="ARBA00022452"/>
    </source>
</evidence>
<dbReference type="SUPFAM" id="SSF56935">
    <property type="entry name" value="Porins"/>
    <property type="match status" value="1"/>
</dbReference>
<evidence type="ECO:0000313" key="11">
    <source>
        <dbReference type="Proteomes" id="UP000198757"/>
    </source>
</evidence>
<comment type="subcellular location">
    <subcellularLocation>
        <location evidence="1 7">Cell outer membrane</location>
        <topology evidence="1 7">Multi-pass membrane protein</topology>
    </subcellularLocation>
</comment>
<gene>
    <name evidence="10" type="ORF">SAMN04487894_1279</name>
</gene>
<evidence type="ECO:0000256" key="5">
    <source>
        <dbReference type="ARBA" id="ARBA00023136"/>
    </source>
</evidence>
<dbReference type="NCBIfam" id="TIGR04056">
    <property type="entry name" value="OMP_RagA_SusC"/>
    <property type="match status" value="1"/>
</dbReference>
<organism evidence="10 11">
    <name type="scientific">Niabella drilacis (strain DSM 25811 / CCM 8410 / CCUG 62505 / LMG 26954 / E90)</name>
    <dbReference type="NCBI Taxonomy" id="1285928"/>
    <lineage>
        <taxon>Bacteria</taxon>
        <taxon>Pseudomonadati</taxon>
        <taxon>Bacteroidota</taxon>
        <taxon>Chitinophagia</taxon>
        <taxon>Chitinophagales</taxon>
        <taxon>Chitinophagaceae</taxon>
        <taxon>Niabella</taxon>
    </lineage>
</organism>
<evidence type="ECO:0000256" key="2">
    <source>
        <dbReference type="ARBA" id="ARBA00022448"/>
    </source>
</evidence>
<keyword evidence="2 7" id="KW-0813">Transport</keyword>
<dbReference type="Gene3D" id="2.40.170.20">
    <property type="entry name" value="TonB-dependent receptor, beta-barrel domain"/>
    <property type="match status" value="1"/>
</dbReference>
<keyword evidence="11" id="KW-1185">Reference proteome</keyword>
<evidence type="ECO:0000256" key="4">
    <source>
        <dbReference type="ARBA" id="ARBA00022692"/>
    </source>
</evidence>
<dbReference type="InterPro" id="IPR036942">
    <property type="entry name" value="Beta-barrel_TonB_sf"/>
</dbReference>
<dbReference type="OrthoDB" id="9768177at2"/>
<dbReference type="Pfam" id="PF07715">
    <property type="entry name" value="Plug"/>
    <property type="match status" value="1"/>
</dbReference>
<keyword evidence="5 7" id="KW-0472">Membrane</keyword>
<dbReference type="RefSeq" id="WP_090393443.1">
    <property type="nucleotide sequence ID" value="NZ_FMZO01000027.1"/>
</dbReference>
<sequence>MHRMLMSINKLYDMRAIVHISLVLLLFAFQTERASAQGTVKVSGTVIDADSQTPMSGVTVSRGKETALNHLGQTDSIGRFTVSVPIGTNLIFSSIGFETVTLKAGNVVDSMRVVMKTKDNPMNQVVVQGLRQTKRELATGSSVTISGKEIQDIPAGNVMSLLQGRVAGVNIQNNTGSPGAMGTINIRGSSSIGVSSDGMLTPTSPLFVIDGVQVDVNSGYQYGYQTGSTGINPVSLIPPEDIESFEFLKDATATSQYGAKATYGVIIITTKRGRSKVPVVGYSANFFMNTPPRLRQVLGGAEERAIRLRTIMDYDTASPERSRQEINLIPYLTDSLNPYYNNSTNWQKYFYGNTFNQTHNISIYGGDRVFSYKTNLNYYKENGIIRNTGFTRYNINMNVTYEPTEKFKMIASLQGGLGTKQNGSGVGLFQTGVASGANASSLLPPPTLFSDNNSVLSSESIRDHNKTSNILSNLVIRYQLLQGLQLQNDLGYGFNSGTSDRFTPSFLNNGSSRAENYNDRNYSLTNRTMLSYVKSFGGEEKAHMVSAYMFNEVSSSGAKANTIFLSQTPDDQVEGPIGANGGNSKGGTTNMTDSRQHGYGGTVEYNYMSKYVLNFGYRLDGTSINGPSRGYTQSPTVSGRWNFGKESWFKNVSWLSYGGIRMGWGRNIRPSGNIFNVYGKYIYGPRYNNDPTVTIDFGNIPSPEFLPEIGSDITGALELGLFQNRVEVSLEPYYRSNDNQIIDIDLNNTNGFSRKATNTGSLVNQGIDWTFTFRIFKPERPLQWTVRLTGNYNKGTLTRLPDGSRELLQGISGSVPVIKRLGRNPISNLLYYTQGVYASTADVPVNPATGKRQQLGIGSGFYFQAGDPRWTDVNGDYIIDEKDLQPIGNPEPLFFGGLLNEFMLNRSLSLSINMAYVYKRDLLNTVTASDLQRYTRPLYFDVSGGGSLTPIDQYNYWKPLNADRSVGTEGAKYPNPFDFRRAGTLDPFRTNQTLFMEDGSYLKIGSIVLGYMVDRNFTQRFGISQLRVTLTANNVYTFSKYSGPNPENVTSLGRDVSGGYPSARSYAAGINVQF</sequence>
<evidence type="ECO:0000256" key="8">
    <source>
        <dbReference type="SAM" id="MobiDB-lite"/>
    </source>
</evidence>
<dbReference type="PROSITE" id="PS52016">
    <property type="entry name" value="TONB_DEPENDENT_REC_3"/>
    <property type="match status" value="1"/>
</dbReference>
<dbReference type="NCBIfam" id="TIGR04057">
    <property type="entry name" value="SusC_RagA_signa"/>
    <property type="match status" value="1"/>
</dbReference>
<dbReference type="EMBL" id="FMZO01000027">
    <property type="protein sequence ID" value="SDE21756.1"/>
    <property type="molecule type" value="Genomic_DNA"/>
</dbReference>
<proteinExistence type="inferred from homology"/>
<dbReference type="InterPro" id="IPR023996">
    <property type="entry name" value="TonB-dep_OMP_SusC/RagA"/>
</dbReference>
<evidence type="ECO:0000259" key="9">
    <source>
        <dbReference type="Pfam" id="PF07715"/>
    </source>
</evidence>
<evidence type="ECO:0000256" key="6">
    <source>
        <dbReference type="ARBA" id="ARBA00023237"/>
    </source>
</evidence>
<keyword evidence="6 7" id="KW-0998">Cell outer membrane</keyword>
<evidence type="ECO:0000256" key="1">
    <source>
        <dbReference type="ARBA" id="ARBA00004571"/>
    </source>
</evidence>
<dbReference type="Gene3D" id="2.170.130.10">
    <property type="entry name" value="TonB-dependent receptor, plug domain"/>
    <property type="match status" value="1"/>
</dbReference>
<keyword evidence="4 7" id="KW-0812">Transmembrane</keyword>
<dbReference type="InterPro" id="IPR023997">
    <property type="entry name" value="TonB-dep_OMP_SusC/RagA_CS"/>
</dbReference>
<evidence type="ECO:0000313" key="10">
    <source>
        <dbReference type="EMBL" id="SDE21756.1"/>
    </source>
</evidence>
<dbReference type="GO" id="GO:0009279">
    <property type="term" value="C:cell outer membrane"/>
    <property type="evidence" value="ECO:0007669"/>
    <property type="project" value="UniProtKB-SubCell"/>
</dbReference>
<dbReference type="Pfam" id="PF13715">
    <property type="entry name" value="CarbopepD_reg_2"/>
    <property type="match status" value="1"/>
</dbReference>
<comment type="similarity">
    <text evidence="7">Belongs to the TonB-dependent receptor family.</text>
</comment>
<keyword evidence="3 7" id="KW-1134">Transmembrane beta strand</keyword>